<comment type="caution">
    <text evidence="10">The sequence shown here is derived from an EMBL/GenBank/DDBJ whole genome shotgun (WGS) entry which is preliminary data.</text>
</comment>
<gene>
    <name evidence="10" type="ORF">JP75_18140</name>
</gene>
<evidence type="ECO:0000256" key="5">
    <source>
        <dbReference type="ARBA" id="ARBA00022989"/>
    </source>
</evidence>
<dbReference type="Proteomes" id="UP000028981">
    <property type="component" value="Unassembled WGS sequence"/>
</dbReference>
<dbReference type="Gene3D" id="1.10.3720.10">
    <property type="entry name" value="MetI-like"/>
    <property type="match status" value="1"/>
</dbReference>
<evidence type="ECO:0000256" key="6">
    <source>
        <dbReference type="ARBA" id="ARBA00023136"/>
    </source>
</evidence>
<feature type="transmembrane region" description="Helical" evidence="7">
    <location>
        <begin position="122"/>
        <end position="143"/>
    </location>
</feature>
<protein>
    <submittedName>
        <fullName evidence="10">Sugar ABC transporter permease</fullName>
    </submittedName>
</protein>
<dbReference type="OrthoDB" id="9815445at2"/>
<keyword evidence="11" id="KW-1185">Reference proteome</keyword>
<evidence type="ECO:0000256" key="2">
    <source>
        <dbReference type="ARBA" id="ARBA00022448"/>
    </source>
</evidence>
<name>A0A087LZG1_9HYPH</name>
<evidence type="ECO:0000256" key="1">
    <source>
        <dbReference type="ARBA" id="ARBA00004651"/>
    </source>
</evidence>
<reference evidence="10 11" key="1">
    <citation type="submission" date="2014-08" db="EMBL/GenBank/DDBJ databases">
        <authorList>
            <person name="Hassan Y.I."/>
            <person name="Lepp D."/>
            <person name="Zhou T."/>
        </authorList>
    </citation>
    <scope>NUCLEOTIDE SEQUENCE [LARGE SCALE GENOMIC DNA]</scope>
    <source>
        <strain evidence="10 11">IFO13584</strain>
    </source>
</reference>
<proteinExistence type="inferred from homology"/>
<feature type="region of interest" description="Disordered" evidence="8">
    <location>
        <begin position="1"/>
        <end position="20"/>
    </location>
</feature>
<accession>A0A087LZG1</accession>
<feature type="transmembrane region" description="Helical" evidence="7">
    <location>
        <begin position="155"/>
        <end position="178"/>
    </location>
</feature>
<dbReference type="PROSITE" id="PS50928">
    <property type="entry name" value="ABC_TM1"/>
    <property type="match status" value="1"/>
</dbReference>
<dbReference type="CDD" id="cd06261">
    <property type="entry name" value="TM_PBP2"/>
    <property type="match status" value="1"/>
</dbReference>
<dbReference type="GO" id="GO:0005886">
    <property type="term" value="C:plasma membrane"/>
    <property type="evidence" value="ECO:0007669"/>
    <property type="project" value="UniProtKB-SubCell"/>
</dbReference>
<keyword evidence="4 7" id="KW-0812">Transmembrane</keyword>
<dbReference type="InterPro" id="IPR035906">
    <property type="entry name" value="MetI-like_sf"/>
</dbReference>
<sequence length="292" mass="32044">MTDITSTSPAQSSSRPSTYKGEGLKNGAIQALLWLNAVIMLYPLFVMVMSSFKSNAEIFSSPLALPQGLNFANLEKVWSETNFLQYMGNSLLVTTASVALILVVSTMAAYAIARYEFRHSGLWLMFFLSGMTVPLKLAIIPLFLQLNALNLLNTYAGLILVYTAMGIPSAVFIMTGFLRALPKELEESARIDGANELVIMWQVMLPLARPAMVIVAIQNAVPIWNDFFFPLILITSDSLKTLPQGLTVFMGEFVTDWGVLFTGLTLAALPITLLYILLSRQFIAGLTQGAIK</sequence>
<evidence type="ECO:0000256" key="3">
    <source>
        <dbReference type="ARBA" id="ARBA00022475"/>
    </source>
</evidence>
<dbReference type="RefSeq" id="WP_035085538.1">
    <property type="nucleotide sequence ID" value="NZ_JQGC01000017.1"/>
</dbReference>
<organism evidence="10 11">
    <name type="scientific">Devosia riboflavina</name>
    <dbReference type="NCBI Taxonomy" id="46914"/>
    <lineage>
        <taxon>Bacteria</taxon>
        <taxon>Pseudomonadati</taxon>
        <taxon>Pseudomonadota</taxon>
        <taxon>Alphaproteobacteria</taxon>
        <taxon>Hyphomicrobiales</taxon>
        <taxon>Devosiaceae</taxon>
        <taxon>Devosia</taxon>
    </lineage>
</organism>
<evidence type="ECO:0000256" key="4">
    <source>
        <dbReference type="ARBA" id="ARBA00022692"/>
    </source>
</evidence>
<feature type="transmembrane region" description="Helical" evidence="7">
    <location>
        <begin position="91"/>
        <end position="113"/>
    </location>
</feature>
<evidence type="ECO:0000313" key="11">
    <source>
        <dbReference type="Proteomes" id="UP000028981"/>
    </source>
</evidence>
<keyword evidence="2 7" id="KW-0813">Transport</keyword>
<comment type="subcellular location">
    <subcellularLocation>
        <location evidence="1 7">Cell membrane</location>
        <topology evidence="1 7">Multi-pass membrane protein</topology>
    </subcellularLocation>
</comment>
<dbReference type="Pfam" id="PF00528">
    <property type="entry name" value="BPD_transp_1"/>
    <property type="match status" value="1"/>
</dbReference>
<feature type="compositionally biased region" description="Low complexity" evidence="8">
    <location>
        <begin position="1"/>
        <end position="18"/>
    </location>
</feature>
<dbReference type="GO" id="GO:0055085">
    <property type="term" value="P:transmembrane transport"/>
    <property type="evidence" value="ECO:0007669"/>
    <property type="project" value="InterPro"/>
</dbReference>
<keyword evidence="6 7" id="KW-0472">Membrane</keyword>
<keyword evidence="3" id="KW-1003">Cell membrane</keyword>
<evidence type="ECO:0000259" key="9">
    <source>
        <dbReference type="PROSITE" id="PS50928"/>
    </source>
</evidence>
<evidence type="ECO:0000256" key="7">
    <source>
        <dbReference type="RuleBase" id="RU363032"/>
    </source>
</evidence>
<dbReference type="STRING" id="46914.JP75_18140"/>
<dbReference type="EMBL" id="JQGC01000017">
    <property type="protein sequence ID" value="KFL30014.1"/>
    <property type="molecule type" value="Genomic_DNA"/>
</dbReference>
<comment type="similarity">
    <text evidence="7">Belongs to the binding-protein-dependent transport system permease family.</text>
</comment>
<evidence type="ECO:0000313" key="10">
    <source>
        <dbReference type="EMBL" id="KFL30014.1"/>
    </source>
</evidence>
<dbReference type="PANTHER" id="PTHR43744:SF12">
    <property type="entry name" value="ABC TRANSPORTER PERMEASE PROTEIN MG189-RELATED"/>
    <property type="match status" value="1"/>
</dbReference>
<keyword evidence="5 7" id="KW-1133">Transmembrane helix</keyword>
<dbReference type="AlphaFoldDB" id="A0A087LZG1"/>
<dbReference type="InterPro" id="IPR000515">
    <property type="entry name" value="MetI-like"/>
</dbReference>
<evidence type="ECO:0000256" key="8">
    <source>
        <dbReference type="SAM" id="MobiDB-lite"/>
    </source>
</evidence>
<feature type="domain" description="ABC transmembrane type-1" evidence="9">
    <location>
        <begin position="87"/>
        <end position="278"/>
    </location>
</feature>
<dbReference type="SUPFAM" id="SSF161098">
    <property type="entry name" value="MetI-like"/>
    <property type="match status" value="1"/>
</dbReference>
<feature type="transmembrane region" description="Helical" evidence="7">
    <location>
        <begin position="31"/>
        <end position="52"/>
    </location>
</feature>
<dbReference type="PANTHER" id="PTHR43744">
    <property type="entry name" value="ABC TRANSPORTER PERMEASE PROTEIN MG189-RELATED-RELATED"/>
    <property type="match status" value="1"/>
</dbReference>
<feature type="transmembrane region" description="Helical" evidence="7">
    <location>
        <begin position="257"/>
        <end position="278"/>
    </location>
</feature>